<sequence>MTPWKQVLLVGVLGLVGAMAGLGAAALAFGPSVLLGSDAGQWVVRHVFGQGPTLPDGRAVIGPGEAVPALPVSRLDGAAHSLAVQGRPMLINYWASWCPPCIEEMPLLDAFATAQNPDGVQVIGIALDDPDAAADFLARHPVGFPVFLEESGPGDSSALLGNVRGVLPYSVLIGADGRLQKRKMGAFREGDLDSWAAD</sequence>
<organism evidence="2 3">
    <name type="scientific">Denitratimonas tolerans</name>
    <dbReference type="NCBI Taxonomy" id="1338420"/>
    <lineage>
        <taxon>Bacteria</taxon>
        <taxon>Pseudomonadati</taxon>
        <taxon>Pseudomonadota</taxon>
        <taxon>Gammaproteobacteria</taxon>
        <taxon>Lysobacterales</taxon>
        <taxon>Lysobacteraceae</taxon>
        <taxon>Denitratimonas</taxon>
    </lineage>
</organism>
<dbReference type="Pfam" id="PF08534">
    <property type="entry name" value="Redoxin"/>
    <property type="match status" value="1"/>
</dbReference>
<reference evidence="2 3" key="1">
    <citation type="journal article" date="2016" name="Antonie Van Leeuwenhoek">
        <title>Denitratimonas tolerans gen. nov., sp. nov., a denitrifying bacterium isolated from a bioreactor for tannery wastewater treatment.</title>
        <authorList>
            <person name="Han S.I."/>
            <person name="Kim J.O."/>
            <person name="Lee Y.R."/>
            <person name="Ekpeghere K.I."/>
            <person name="Koh S.C."/>
            <person name="Whang K.S."/>
        </authorList>
    </citation>
    <scope>NUCLEOTIDE SEQUENCE [LARGE SCALE GENOMIC DNA]</scope>
    <source>
        <strain evidence="2 3">KACC 17565</strain>
    </source>
</reference>
<dbReference type="InterPro" id="IPR036249">
    <property type="entry name" value="Thioredoxin-like_sf"/>
</dbReference>
<dbReference type="RefSeq" id="WP_337333925.1">
    <property type="nucleotide sequence ID" value="NZ_JBBDHC010000001.1"/>
</dbReference>
<dbReference type="InterPro" id="IPR050553">
    <property type="entry name" value="Thioredoxin_ResA/DsbE_sf"/>
</dbReference>
<dbReference type="SUPFAM" id="SSF52833">
    <property type="entry name" value="Thioredoxin-like"/>
    <property type="match status" value="1"/>
</dbReference>
<evidence type="ECO:0000313" key="2">
    <source>
        <dbReference type="EMBL" id="MEJ1248216.1"/>
    </source>
</evidence>
<dbReference type="GO" id="GO:0016491">
    <property type="term" value="F:oxidoreductase activity"/>
    <property type="evidence" value="ECO:0007669"/>
    <property type="project" value="InterPro"/>
</dbReference>
<dbReference type="CDD" id="cd02966">
    <property type="entry name" value="TlpA_like_family"/>
    <property type="match status" value="1"/>
</dbReference>
<feature type="domain" description="Thioredoxin" evidence="1">
    <location>
        <begin position="61"/>
        <end position="198"/>
    </location>
</feature>
<comment type="caution">
    <text evidence="2">The sequence shown here is derived from an EMBL/GenBank/DDBJ whole genome shotgun (WGS) entry which is preliminary data.</text>
</comment>
<dbReference type="AlphaFoldDB" id="A0AAW9R188"/>
<name>A0AAW9R188_9GAMM</name>
<gene>
    <name evidence="2" type="ORF">WB794_00780</name>
</gene>
<evidence type="ECO:0000259" key="1">
    <source>
        <dbReference type="PROSITE" id="PS51352"/>
    </source>
</evidence>
<proteinExistence type="predicted"/>
<dbReference type="PANTHER" id="PTHR42852">
    <property type="entry name" value="THIOL:DISULFIDE INTERCHANGE PROTEIN DSBE"/>
    <property type="match status" value="1"/>
</dbReference>
<dbReference type="PROSITE" id="PS51352">
    <property type="entry name" value="THIOREDOXIN_2"/>
    <property type="match status" value="1"/>
</dbReference>
<dbReference type="Gene3D" id="3.40.30.10">
    <property type="entry name" value="Glutaredoxin"/>
    <property type="match status" value="1"/>
</dbReference>
<dbReference type="EMBL" id="JBBDHC010000001">
    <property type="protein sequence ID" value="MEJ1248216.1"/>
    <property type="molecule type" value="Genomic_DNA"/>
</dbReference>
<accession>A0AAW9R188</accession>
<evidence type="ECO:0000313" key="3">
    <source>
        <dbReference type="Proteomes" id="UP001364472"/>
    </source>
</evidence>
<dbReference type="Proteomes" id="UP001364472">
    <property type="component" value="Unassembled WGS sequence"/>
</dbReference>
<protein>
    <submittedName>
        <fullName evidence="2">TlpA disulfide reductase family protein</fullName>
    </submittedName>
</protein>
<dbReference type="InterPro" id="IPR013766">
    <property type="entry name" value="Thioredoxin_domain"/>
</dbReference>
<keyword evidence="3" id="KW-1185">Reference proteome</keyword>
<dbReference type="PANTHER" id="PTHR42852:SF13">
    <property type="entry name" value="PROTEIN DIPZ"/>
    <property type="match status" value="1"/>
</dbReference>
<dbReference type="InterPro" id="IPR013740">
    <property type="entry name" value="Redoxin"/>
</dbReference>